<evidence type="ECO:0000313" key="8">
    <source>
        <dbReference type="Proteomes" id="UP001229244"/>
    </source>
</evidence>
<sequence>MRPGEPSAAIAAPGSGGVLTVLSTVAGLSFLQSLLGQFGTQGVTLFLRDGGASASLIGLVFLGGIPFVLRFLWAPVLDRYRLGADGRASRIGQYGRWVILGQVLAAIVLAVWLLLDPAETPALVVATVPVLLVAVAAQLVATGAFMIAALERGTYPRGAVVQGAAAAVGAVALGAGVLYLLGELGWTAVVSALLCLTLVCLLASPFALRRSPAYPTGHRRPSLLSQFSIFRDRRVRLILLATTASSAVAVPGIALKSVLLIDAGLSVSNASLVGLVFANVAVFALTLAVRPLMERYGCALVLLGLTVAAIAVMSICGLVLITGGAITLWTAVPVAIFGTATGYTMISATRPLVMVRCLPERRAADLASFGGVESVALLLFVTLASQFYDWIGPGPMFCAGAVISTAGVATAFHLHRLERADLSRRR</sequence>
<dbReference type="PANTHER" id="PTHR12778:SF10">
    <property type="entry name" value="MAJOR FACILITATOR SUPERFAMILY DOMAIN-CONTAINING PROTEIN 3"/>
    <property type="match status" value="1"/>
</dbReference>
<dbReference type="RefSeq" id="WP_306887422.1">
    <property type="nucleotide sequence ID" value="NZ_JAUSUL010000005.1"/>
</dbReference>
<evidence type="ECO:0000256" key="3">
    <source>
        <dbReference type="ARBA" id="ARBA00022692"/>
    </source>
</evidence>
<name>A0AAE4AUT5_9HYPH</name>
<evidence type="ECO:0000256" key="1">
    <source>
        <dbReference type="ARBA" id="ARBA00004141"/>
    </source>
</evidence>
<dbReference type="AlphaFoldDB" id="A0AAE4AUT5"/>
<accession>A0AAE4AUT5</accession>
<dbReference type="InterPro" id="IPR036259">
    <property type="entry name" value="MFS_trans_sf"/>
</dbReference>
<dbReference type="GO" id="GO:0016020">
    <property type="term" value="C:membrane"/>
    <property type="evidence" value="ECO:0007669"/>
    <property type="project" value="UniProtKB-SubCell"/>
</dbReference>
<comment type="subcellular location">
    <subcellularLocation>
        <location evidence="1">Membrane</location>
        <topology evidence="1">Multi-pass membrane protein</topology>
    </subcellularLocation>
</comment>
<organism evidence="7 8">
    <name type="scientific">Amorphus orientalis</name>
    <dbReference type="NCBI Taxonomy" id="649198"/>
    <lineage>
        <taxon>Bacteria</taxon>
        <taxon>Pseudomonadati</taxon>
        <taxon>Pseudomonadota</taxon>
        <taxon>Alphaproteobacteria</taxon>
        <taxon>Hyphomicrobiales</taxon>
        <taxon>Amorphaceae</taxon>
        <taxon>Amorphus</taxon>
    </lineage>
</organism>
<evidence type="ECO:0000256" key="4">
    <source>
        <dbReference type="ARBA" id="ARBA00022989"/>
    </source>
</evidence>
<keyword evidence="2" id="KW-0813">Transport</keyword>
<feature type="transmembrane region" description="Helical" evidence="6">
    <location>
        <begin position="394"/>
        <end position="415"/>
    </location>
</feature>
<dbReference type="InterPro" id="IPR004752">
    <property type="entry name" value="AmpG_permease/AT-1"/>
</dbReference>
<keyword evidence="5 6" id="KW-0472">Membrane</keyword>
<proteinExistence type="predicted"/>
<feature type="transmembrane region" description="Helical" evidence="6">
    <location>
        <begin position="94"/>
        <end position="115"/>
    </location>
</feature>
<feature type="transmembrane region" description="Helical" evidence="6">
    <location>
        <begin position="296"/>
        <end position="320"/>
    </location>
</feature>
<feature type="transmembrane region" description="Helical" evidence="6">
    <location>
        <begin position="366"/>
        <end position="388"/>
    </location>
</feature>
<gene>
    <name evidence="7" type="ORF">J2S73_003986</name>
</gene>
<feature type="transmembrane region" description="Helical" evidence="6">
    <location>
        <begin position="121"/>
        <end position="147"/>
    </location>
</feature>
<feature type="transmembrane region" description="Helical" evidence="6">
    <location>
        <begin position="51"/>
        <end position="73"/>
    </location>
</feature>
<dbReference type="PANTHER" id="PTHR12778">
    <property type="entry name" value="SOLUTE CARRIER FAMILY 33 ACETYL-COA TRANSPORTER -RELATED"/>
    <property type="match status" value="1"/>
</dbReference>
<feature type="transmembrane region" description="Helical" evidence="6">
    <location>
        <begin position="326"/>
        <end position="346"/>
    </location>
</feature>
<dbReference type="EMBL" id="JAUSUL010000005">
    <property type="protein sequence ID" value="MDQ0317502.1"/>
    <property type="molecule type" value="Genomic_DNA"/>
</dbReference>
<keyword evidence="8" id="KW-1185">Reference proteome</keyword>
<protein>
    <submittedName>
        <fullName evidence="7">MFS family permease</fullName>
    </submittedName>
</protein>
<dbReference type="SUPFAM" id="SSF103473">
    <property type="entry name" value="MFS general substrate transporter"/>
    <property type="match status" value="1"/>
</dbReference>
<evidence type="ECO:0000313" key="7">
    <source>
        <dbReference type="EMBL" id="MDQ0317502.1"/>
    </source>
</evidence>
<evidence type="ECO:0000256" key="2">
    <source>
        <dbReference type="ARBA" id="ARBA00022448"/>
    </source>
</evidence>
<feature type="transmembrane region" description="Helical" evidence="6">
    <location>
        <begin position="237"/>
        <end position="261"/>
    </location>
</feature>
<evidence type="ECO:0000256" key="5">
    <source>
        <dbReference type="ARBA" id="ARBA00023136"/>
    </source>
</evidence>
<evidence type="ECO:0000256" key="6">
    <source>
        <dbReference type="SAM" id="Phobius"/>
    </source>
</evidence>
<dbReference type="Gene3D" id="1.20.1250.20">
    <property type="entry name" value="MFS general substrate transporter like domains"/>
    <property type="match status" value="1"/>
</dbReference>
<feature type="transmembrane region" description="Helical" evidence="6">
    <location>
        <begin position="159"/>
        <end position="180"/>
    </location>
</feature>
<keyword evidence="4 6" id="KW-1133">Transmembrane helix</keyword>
<feature type="transmembrane region" description="Helical" evidence="6">
    <location>
        <begin position="7"/>
        <end position="31"/>
    </location>
</feature>
<feature type="transmembrane region" description="Helical" evidence="6">
    <location>
        <begin position="186"/>
        <end position="208"/>
    </location>
</feature>
<comment type="caution">
    <text evidence="7">The sequence shown here is derived from an EMBL/GenBank/DDBJ whole genome shotgun (WGS) entry which is preliminary data.</text>
</comment>
<keyword evidence="3 6" id="KW-0812">Transmembrane</keyword>
<feature type="transmembrane region" description="Helical" evidence="6">
    <location>
        <begin position="267"/>
        <end position="289"/>
    </location>
</feature>
<reference evidence="7" key="1">
    <citation type="submission" date="2023-07" db="EMBL/GenBank/DDBJ databases">
        <title>Genomic Encyclopedia of Type Strains, Phase IV (KMG-IV): sequencing the most valuable type-strain genomes for metagenomic binning, comparative biology and taxonomic classification.</title>
        <authorList>
            <person name="Goeker M."/>
        </authorList>
    </citation>
    <scope>NUCLEOTIDE SEQUENCE</scope>
    <source>
        <strain evidence="7">DSM 21202</strain>
    </source>
</reference>
<dbReference type="Proteomes" id="UP001229244">
    <property type="component" value="Unassembled WGS sequence"/>
</dbReference>